<dbReference type="AlphaFoldDB" id="A0A1X0Q6B6"/>
<name>A0A1X0Q6B6_9MICR</name>
<organism evidence="2 3">
    <name type="scientific">Hepatospora eriocheir</name>
    <dbReference type="NCBI Taxonomy" id="1081669"/>
    <lineage>
        <taxon>Eukaryota</taxon>
        <taxon>Fungi</taxon>
        <taxon>Fungi incertae sedis</taxon>
        <taxon>Microsporidia</taxon>
        <taxon>Hepatosporidae</taxon>
        <taxon>Hepatospora</taxon>
    </lineage>
</organism>
<dbReference type="VEuPathDB" id="MicrosporidiaDB:HERIO_2302"/>
<gene>
    <name evidence="2" type="ORF">A0H76_966</name>
</gene>
<keyword evidence="1" id="KW-1133">Transmembrane helix</keyword>
<accession>A0A1X0Q6B6</accession>
<sequence length="70" mass="7935">MVFKVSFEIPKNFFEESNLLTMFCGLNSGFLAGFLVIKPKSLRILAIVNLEISILNLLQNIFVISSKLNR</sequence>
<protein>
    <submittedName>
        <fullName evidence="2">Uncharacterized protein</fullName>
    </submittedName>
</protein>
<evidence type="ECO:0000313" key="2">
    <source>
        <dbReference type="EMBL" id="ORD95303.1"/>
    </source>
</evidence>
<comment type="caution">
    <text evidence="2">The sequence shown here is derived from an EMBL/GenBank/DDBJ whole genome shotgun (WGS) entry which is preliminary data.</text>
</comment>
<evidence type="ECO:0000256" key="1">
    <source>
        <dbReference type="SAM" id="Phobius"/>
    </source>
</evidence>
<feature type="transmembrane region" description="Helical" evidence="1">
    <location>
        <begin position="44"/>
        <end position="64"/>
    </location>
</feature>
<dbReference type="EMBL" id="LTAI01001512">
    <property type="protein sequence ID" value="ORD95303.1"/>
    <property type="molecule type" value="Genomic_DNA"/>
</dbReference>
<dbReference type="VEuPathDB" id="MicrosporidiaDB:A0H76_966"/>
<feature type="transmembrane region" description="Helical" evidence="1">
    <location>
        <begin position="20"/>
        <end position="37"/>
    </location>
</feature>
<reference evidence="2 3" key="1">
    <citation type="journal article" date="2017" name="Environ. Microbiol.">
        <title>Decay of the glycolytic pathway and adaptation to intranuclear parasitism within Enterocytozoonidae microsporidia.</title>
        <authorList>
            <person name="Wiredu Boakye D."/>
            <person name="Jaroenlak P."/>
            <person name="Prachumwat A."/>
            <person name="Williams T.A."/>
            <person name="Bateman K.S."/>
            <person name="Itsathitphaisarn O."/>
            <person name="Sritunyalucksana K."/>
            <person name="Paszkiewicz K.H."/>
            <person name="Moore K.A."/>
            <person name="Stentiford G.D."/>
            <person name="Williams B.A."/>
        </authorList>
    </citation>
    <scope>NUCLEOTIDE SEQUENCE [LARGE SCALE GENOMIC DNA]</scope>
    <source>
        <strain evidence="3">canceri</strain>
    </source>
</reference>
<evidence type="ECO:0000313" key="3">
    <source>
        <dbReference type="Proteomes" id="UP000192501"/>
    </source>
</evidence>
<proteinExistence type="predicted"/>
<keyword evidence="1" id="KW-0812">Transmembrane</keyword>
<dbReference type="Proteomes" id="UP000192501">
    <property type="component" value="Unassembled WGS sequence"/>
</dbReference>
<keyword evidence="1" id="KW-0472">Membrane</keyword>